<evidence type="ECO:0000313" key="4">
    <source>
        <dbReference type="Proteomes" id="UP000215999"/>
    </source>
</evidence>
<sequence>MATPERIDDVLQHNLEAQYETLAASLRHEVISNALISNLTAMKKLELNELIKMAKSSYIPTLLDLAAKIEKVDAAVCTLTLGMYGLCADCEEEIEADDLLKDPAQPRCRACREHSRYHHDD</sequence>
<reference evidence="2" key="3">
    <citation type="submission" date="2023-07" db="EMBL/GenBank/DDBJ databases">
        <title>Genome content predicts the carbon catabolic preferences of heterotrophic bacteria.</title>
        <authorList>
            <person name="Gralka M."/>
        </authorList>
    </citation>
    <scope>NUCLEOTIDE SEQUENCE</scope>
    <source>
        <strain evidence="2">G2M05</strain>
    </source>
</reference>
<dbReference type="Gene3D" id="1.20.120.910">
    <property type="entry name" value="DksA, coiled-coil domain"/>
    <property type="match status" value="1"/>
</dbReference>
<dbReference type="EMBL" id="JAUOPU010000001">
    <property type="protein sequence ID" value="MDO6540896.1"/>
    <property type="molecule type" value="Genomic_DNA"/>
</dbReference>
<reference evidence="3" key="2">
    <citation type="submission" date="2017-07" db="EMBL/GenBank/DDBJ databases">
        <authorList>
            <person name="Gomez-Gil B."/>
            <person name="Enciso-Ibarra K."/>
        </authorList>
    </citation>
    <scope>NUCLEOTIDE SEQUENCE</scope>
    <source>
        <strain evidence="3">CAIM 1827</strain>
    </source>
</reference>
<feature type="zinc finger region" description="dksA C4-type" evidence="1">
    <location>
        <begin position="87"/>
        <end position="111"/>
    </location>
</feature>
<evidence type="ECO:0000313" key="2">
    <source>
        <dbReference type="EMBL" id="MDO6540896.1"/>
    </source>
</evidence>
<dbReference type="Proteomes" id="UP000215999">
    <property type="component" value="Unassembled WGS sequence"/>
</dbReference>
<protein>
    <submittedName>
        <fullName evidence="3">Conjugal transfer protein TraR</fullName>
    </submittedName>
    <submittedName>
        <fullName evidence="2">TraR/DksA C4-type zinc finger protein</fullName>
    </submittedName>
</protein>
<dbReference type="EMBL" id="NOIF01000197">
    <property type="protein sequence ID" value="OZS42021.1"/>
    <property type="molecule type" value="Genomic_DNA"/>
</dbReference>
<evidence type="ECO:0000313" key="3">
    <source>
        <dbReference type="EMBL" id="OZS42021.1"/>
    </source>
</evidence>
<dbReference type="PROSITE" id="PS51128">
    <property type="entry name" value="ZF_DKSA_2"/>
    <property type="match status" value="1"/>
</dbReference>
<name>A0AAW7XZG6_9GAMM</name>
<gene>
    <name evidence="3" type="ORF">ASV53_20680</name>
    <name evidence="2" type="ORF">Q4568_00045</name>
</gene>
<proteinExistence type="predicted"/>
<dbReference type="RefSeq" id="WP_094958489.1">
    <property type="nucleotide sequence ID" value="NZ_AP024850.1"/>
</dbReference>
<comment type="caution">
    <text evidence="2">The sequence shown here is derived from an EMBL/GenBank/DDBJ whole genome shotgun (WGS) entry which is preliminary data.</text>
</comment>
<dbReference type="AlphaFoldDB" id="A0AAW7XZG6"/>
<keyword evidence="4" id="KW-1185">Reference proteome</keyword>
<evidence type="ECO:0000256" key="1">
    <source>
        <dbReference type="PROSITE-ProRule" id="PRU00510"/>
    </source>
</evidence>
<evidence type="ECO:0000313" key="5">
    <source>
        <dbReference type="Proteomes" id="UP001170624"/>
    </source>
</evidence>
<accession>A0AAW7XZG6</accession>
<organism evidence="2 5">
    <name type="scientific">Photobacterium sanguinicancri</name>
    <dbReference type="NCBI Taxonomy" id="875932"/>
    <lineage>
        <taxon>Bacteria</taxon>
        <taxon>Pseudomonadati</taxon>
        <taxon>Pseudomonadota</taxon>
        <taxon>Gammaproteobacteria</taxon>
        <taxon>Vibrionales</taxon>
        <taxon>Vibrionaceae</taxon>
        <taxon>Photobacterium</taxon>
    </lineage>
</organism>
<dbReference type="Proteomes" id="UP001170624">
    <property type="component" value="Unassembled WGS sequence"/>
</dbReference>
<reference evidence="3 4" key="1">
    <citation type="journal article" date="2016" name="Antonie Van Leeuwenhoek">
        <title>Photobacterium sanguinicancri sp. nov. isolated from marine animals.</title>
        <authorList>
            <person name="Gomez-Gil B."/>
            <person name="Roque A."/>
            <person name="Rotllant G."/>
            <person name="Romalde J.L."/>
            <person name="Doce A."/>
            <person name="Eggermont M."/>
            <person name="Defoirdt T."/>
        </authorList>
    </citation>
    <scope>NUCLEOTIDE SEQUENCE [LARGE SCALE GENOMIC DNA]</scope>
    <source>
        <strain evidence="3 4">CAIM 1827</strain>
    </source>
</reference>